<name>A0A853C4M4_9ACTN</name>
<dbReference type="Proteomes" id="UP000530424">
    <property type="component" value="Unassembled WGS sequence"/>
</dbReference>
<organism evidence="2 3">
    <name type="scientific">Nocardioides thalensis</name>
    <dbReference type="NCBI Taxonomy" id="1914755"/>
    <lineage>
        <taxon>Bacteria</taxon>
        <taxon>Bacillati</taxon>
        <taxon>Actinomycetota</taxon>
        <taxon>Actinomycetes</taxon>
        <taxon>Propionibacteriales</taxon>
        <taxon>Nocardioidaceae</taxon>
        <taxon>Nocardioides</taxon>
    </lineage>
</organism>
<protein>
    <recommendedName>
        <fullName evidence="1">YdhG-like domain-containing protein</fullName>
    </recommendedName>
</protein>
<reference evidence="2 3" key="1">
    <citation type="submission" date="2020-07" db="EMBL/GenBank/DDBJ databases">
        <title>Sequencing the genomes of 1000 actinobacteria strains.</title>
        <authorList>
            <person name="Klenk H.-P."/>
        </authorList>
    </citation>
    <scope>NUCLEOTIDE SEQUENCE [LARGE SCALE GENOMIC DNA]</scope>
    <source>
        <strain evidence="2 3">DSM 103833</strain>
    </source>
</reference>
<gene>
    <name evidence="2" type="ORF">HNR19_003393</name>
</gene>
<sequence>MSDVITDYFTKAQPWQRDVGEQLRELVHAAVPGVEERLQYGKPHFLKDGHYAAVIHNAKDKVTFMVFNATEVDGDGWRSLGKGDRKAAEFREGQSVDVGELAGVLATTTATL</sequence>
<accession>A0A853C4M4</accession>
<evidence type="ECO:0000313" key="2">
    <source>
        <dbReference type="EMBL" id="NYJ02695.1"/>
    </source>
</evidence>
<comment type="caution">
    <text evidence="2">The sequence shown here is derived from an EMBL/GenBank/DDBJ whole genome shotgun (WGS) entry which is preliminary data.</text>
</comment>
<dbReference type="RefSeq" id="WP_179669030.1">
    <property type="nucleotide sequence ID" value="NZ_JACCFP010000001.1"/>
</dbReference>
<proteinExistence type="predicted"/>
<feature type="domain" description="YdhG-like" evidence="1">
    <location>
        <begin position="16"/>
        <end position="104"/>
    </location>
</feature>
<keyword evidence="3" id="KW-1185">Reference proteome</keyword>
<evidence type="ECO:0000259" key="1">
    <source>
        <dbReference type="Pfam" id="PF08818"/>
    </source>
</evidence>
<dbReference type="SUPFAM" id="SSF159888">
    <property type="entry name" value="YdhG-like"/>
    <property type="match status" value="1"/>
</dbReference>
<dbReference type="Gene3D" id="3.90.1150.200">
    <property type="match status" value="1"/>
</dbReference>
<dbReference type="InterPro" id="IPR014922">
    <property type="entry name" value="YdhG-like"/>
</dbReference>
<dbReference type="AlphaFoldDB" id="A0A853C4M4"/>
<dbReference type="Pfam" id="PF08818">
    <property type="entry name" value="DUF1801"/>
    <property type="match status" value="1"/>
</dbReference>
<evidence type="ECO:0000313" key="3">
    <source>
        <dbReference type="Proteomes" id="UP000530424"/>
    </source>
</evidence>
<dbReference type="EMBL" id="JACCFP010000001">
    <property type="protein sequence ID" value="NYJ02695.1"/>
    <property type="molecule type" value="Genomic_DNA"/>
</dbReference>